<feature type="active site" description="Schiff-base intermediate with substrate" evidence="5">
    <location>
        <position position="170"/>
    </location>
</feature>
<dbReference type="InterPro" id="IPR050146">
    <property type="entry name" value="Type-I_3-dehydroquinase"/>
</dbReference>
<feature type="binding site" evidence="5">
    <location>
        <position position="236"/>
    </location>
    <ligand>
        <name>3-dehydroquinate</name>
        <dbReference type="ChEBI" id="CHEBI:32364"/>
    </ligand>
</feature>
<keyword evidence="2 5" id="KW-0057">Aromatic amino acid biosynthesis</keyword>
<dbReference type="EC" id="4.2.1.10" evidence="5"/>
<feature type="binding site" evidence="5">
    <location>
        <begin position="49"/>
        <end position="51"/>
    </location>
    <ligand>
        <name>3-dehydroquinate</name>
        <dbReference type="ChEBI" id="CHEBI:32364"/>
    </ligand>
</feature>
<dbReference type="InterPro" id="IPR001381">
    <property type="entry name" value="DHquinase_I"/>
</dbReference>
<dbReference type="OrthoDB" id="9813659at2"/>
<dbReference type="Gene3D" id="3.20.20.70">
    <property type="entry name" value="Aldolase class I"/>
    <property type="match status" value="1"/>
</dbReference>
<dbReference type="PANTHER" id="PTHR43699">
    <property type="entry name" value="3-DEHYDROQUINATE DEHYDRATASE"/>
    <property type="match status" value="1"/>
</dbReference>
<dbReference type="InterPro" id="IPR013785">
    <property type="entry name" value="Aldolase_TIM"/>
</dbReference>
<evidence type="ECO:0000256" key="1">
    <source>
        <dbReference type="ARBA" id="ARBA00001864"/>
    </source>
</evidence>
<dbReference type="GO" id="GO:0003855">
    <property type="term" value="F:3-dehydroquinate dehydratase activity"/>
    <property type="evidence" value="ECO:0007669"/>
    <property type="project" value="UniProtKB-UniRule"/>
</dbReference>
<dbReference type="AlphaFoldDB" id="A0A264W2V2"/>
<evidence type="ECO:0000256" key="4">
    <source>
        <dbReference type="ARBA" id="ARBA00023270"/>
    </source>
</evidence>
<sequence length="247" mass="27791">MKKVKTVEVRDVQIGQGKPKIIVSLISATRQKLQQEIQHLLQKQPDIWEWRLDFVDVHDQSDIFETLSLIRELTFPSPLIVTYRTVQEGGHGRLRSDAYKELLLQIASTQLCDFIDVELFSEDAKDLIHAIHQAGCKVIVSNHDFEKTPPKEELIWRLREMQFINGDIGKLAVMPKRAHDVLSLLDAADQMKTLYADRPFLVMAMGDLGAITRLGGHHFGSCATFAAGSSPSAPGQLPVDLMKQLLL</sequence>
<name>A0A264W2V2_9BACL</name>
<gene>
    <name evidence="5 6" type="primary">aroD</name>
    <name evidence="6" type="ORF">CF394_09090</name>
</gene>
<evidence type="ECO:0000256" key="2">
    <source>
        <dbReference type="ARBA" id="ARBA00023141"/>
    </source>
</evidence>
<dbReference type="CDD" id="cd00502">
    <property type="entry name" value="DHQase_I"/>
    <property type="match status" value="1"/>
</dbReference>
<feature type="binding site" evidence="5">
    <location>
        <position position="84"/>
    </location>
    <ligand>
        <name>3-dehydroquinate</name>
        <dbReference type="ChEBI" id="CHEBI:32364"/>
    </ligand>
</feature>
<dbReference type="SUPFAM" id="SSF51569">
    <property type="entry name" value="Aldolase"/>
    <property type="match status" value="1"/>
</dbReference>
<comment type="similarity">
    <text evidence="5">Belongs to the type-I 3-dehydroquinase family.</text>
</comment>
<dbReference type="PANTHER" id="PTHR43699:SF1">
    <property type="entry name" value="3-DEHYDROQUINATE DEHYDRATASE"/>
    <property type="match status" value="1"/>
</dbReference>
<keyword evidence="7" id="KW-1185">Reference proteome</keyword>
<dbReference type="InterPro" id="IPR018508">
    <property type="entry name" value="3-dehydroquinate_DH_AS"/>
</dbReference>
<evidence type="ECO:0000256" key="3">
    <source>
        <dbReference type="ARBA" id="ARBA00023239"/>
    </source>
</evidence>
<keyword evidence="3 5" id="KW-0456">Lyase</keyword>
<comment type="catalytic activity">
    <reaction evidence="1 5">
        <text>3-dehydroquinate = 3-dehydroshikimate + H2O</text>
        <dbReference type="Rhea" id="RHEA:21096"/>
        <dbReference type="ChEBI" id="CHEBI:15377"/>
        <dbReference type="ChEBI" id="CHEBI:16630"/>
        <dbReference type="ChEBI" id="CHEBI:32364"/>
        <dbReference type="EC" id="4.2.1.10"/>
    </reaction>
</comment>
<dbReference type="NCBIfam" id="TIGR01093">
    <property type="entry name" value="aroD"/>
    <property type="match status" value="1"/>
</dbReference>
<dbReference type="GO" id="GO:0046279">
    <property type="term" value="P:3,4-dihydroxybenzoate biosynthetic process"/>
    <property type="evidence" value="ECO:0007669"/>
    <property type="project" value="TreeGrafter"/>
</dbReference>
<dbReference type="Pfam" id="PF01487">
    <property type="entry name" value="DHquinase_I"/>
    <property type="match status" value="1"/>
</dbReference>
<organism evidence="6 7">
    <name type="scientific">Tetzosporium hominis</name>
    <dbReference type="NCBI Taxonomy" id="2020506"/>
    <lineage>
        <taxon>Bacteria</taxon>
        <taxon>Bacillati</taxon>
        <taxon>Bacillota</taxon>
        <taxon>Bacilli</taxon>
        <taxon>Bacillales</taxon>
        <taxon>Caryophanaceae</taxon>
        <taxon>Tetzosporium</taxon>
    </lineage>
</organism>
<accession>A0A264W2V2</accession>
<protein>
    <recommendedName>
        <fullName evidence="5">3-dehydroquinate dehydratase</fullName>
        <shortName evidence="5">3-dehydroquinase</shortName>
        <ecNumber evidence="5">4.2.1.10</ecNumber>
    </recommendedName>
    <alternativeName>
        <fullName evidence="5">Type I DHQase</fullName>
    </alternativeName>
    <alternativeName>
        <fullName evidence="5">Type I dehydroquinase</fullName>
        <shortName evidence="5">DHQ1</shortName>
    </alternativeName>
</protein>
<feature type="binding site" evidence="5">
    <location>
        <position position="213"/>
    </location>
    <ligand>
        <name>3-dehydroquinate</name>
        <dbReference type="ChEBI" id="CHEBI:32364"/>
    </ligand>
</feature>
<dbReference type="GO" id="GO:0009423">
    <property type="term" value="P:chorismate biosynthetic process"/>
    <property type="evidence" value="ECO:0007669"/>
    <property type="project" value="UniProtKB-UniRule"/>
</dbReference>
<dbReference type="Proteomes" id="UP000217065">
    <property type="component" value="Unassembled WGS sequence"/>
</dbReference>
<dbReference type="FunFam" id="3.20.20.70:FF:000047">
    <property type="entry name" value="3-dehydroquinate dehydratase"/>
    <property type="match status" value="1"/>
</dbReference>
<dbReference type="PROSITE" id="PS01028">
    <property type="entry name" value="DEHYDROQUINASE_I"/>
    <property type="match status" value="1"/>
</dbReference>
<evidence type="ECO:0000313" key="6">
    <source>
        <dbReference type="EMBL" id="OZS77900.1"/>
    </source>
</evidence>
<dbReference type="UniPathway" id="UPA00053">
    <property type="reaction ID" value="UER00086"/>
</dbReference>
<feature type="binding site" evidence="5">
    <location>
        <position position="24"/>
    </location>
    <ligand>
        <name>3-dehydroquinate</name>
        <dbReference type="ChEBI" id="CHEBI:32364"/>
    </ligand>
</feature>
<dbReference type="EMBL" id="NOKQ01000217">
    <property type="protein sequence ID" value="OZS77900.1"/>
    <property type="molecule type" value="Genomic_DNA"/>
</dbReference>
<reference evidence="6 7" key="1">
    <citation type="submission" date="2017-07" db="EMBL/GenBank/DDBJ databases">
        <title>Tetzosporium hominis gen.nov. sp.nov.</title>
        <authorList>
            <person name="Tetz G."/>
            <person name="Tetz V."/>
        </authorList>
    </citation>
    <scope>NUCLEOTIDE SEQUENCE [LARGE SCALE GENOMIC DNA]</scope>
    <source>
        <strain evidence="6 7">VT-49</strain>
    </source>
</reference>
<feature type="active site" description="Proton donor/acceptor" evidence="5">
    <location>
        <position position="143"/>
    </location>
</feature>
<comment type="subunit">
    <text evidence="5">Homodimer.</text>
</comment>
<comment type="pathway">
    <text evidence="5">Metabolic intermediate biosynthesis; chorismate biosynthesis; chorismate from D-erythrose 4-phosphate and phosphoenolpyruvate: step 3/7.</text>
</comment>
<dbReference type="HAMAP" id="MF_00214">
    <property type="entry name" value="AroD"/>
    <property type="match status" value="1"/>
</dbReference>
<dbReference type="GO" id="GO:0009073">
    <property type="term" value="P:aromatic amino acid family biosynthetic process"/>
    <property type="evidence" value="ECO:0007669"/>
    <property type="project" value="UniProtKB-KW"/>
</dbReference>
<feature type="binding site" evidence="5">
    <location>
        <position position="232"/>
    </location>
    <ligand>
        <name>3-dehydroquinate</name>
        <dbReference type="ChEBI" id="CHEBI:32364"/>
    </ligand>
</feature>
<comment type="function">
    <text evidence="5">Involved in the third step of the chorismate pathway, which leads to the biosynthesis of aromatic amino acids. Catalyzes the cis-dehydration of 3-dehydroquinate (DHQ) and introduces the first double bond of the aromatic ring to yield 3-dehydroshikimate.</text>
</comment>
<dbReference type="GO" id="GO:0008652">
    <property type="term" value="P:amino acid biosynthetic process"/>
    <property type="evidence" value="ECO:0007669"/>
    <property type="project" value="UniProtKB-KW"/>
</dbReference>
<evidence type="ECO:0000256" key="5">
    <source>
        <dbReference type="HAMAP-Rule" id="MF_00214"/>
    </source>
</evidence>
<keyword evidence="5" id="KW-0028">Amino-acid biosynthesis</keyword>
<keyword evidence="4 5" id="KW-0704">Schiff base</keyword>
<comment type="caution">
    <text evidence="6">The sequence shown here is derived from an EMBL/GenBank/DDBJ whole genome shotgun (WGS) entry which is preliminary data.</text>
</comment>
<evidence type="ECO:0000313" key="7">
    <source>
        <dbReference type="Proteomes" id="UP000217065"/>
    </source>
</evidence>
<proteinExistence type="inferred from homology"/>